<dbReference type="SUPFAM" id="SSF53474">
    <property type="entry name" value="alpha/beta-Hydrolases"/>
    <property type="match status" value="1"/>
</dbReference>
<sequence length="300" mass="33229">MKKSFIIVILISLLFGNAFSQNIVHLYEGKAPGSEDWDYQEVEFNNPGTTTKMLRNVVDPTLEVFMPDRSISTGTAVIICPGGGNVWLSYESEGTAVAEWLSKRGITAFVLKYRLNKTPEDPEEFKDFWNGFGARIRAMRKAEEKGDTKVVNQSEANQHYYGGDDGIRAILYVREHAGDYNISSDKIGMIGFSAGAGVTMHTILNSDPGSMPDFAATIYGGWLRGKEVPDNAPPLFILCAADDPIASGSPDLYAAWRAKGLSAELHIFSKGGHGFGMDQHGLPVNKWIERFYEWIKISRF</sequence>
<dbReference type="InterPro" id="IPR050300">
    <property type="entry name" value="GDXG_lipolytic_enzyme"/>
</dbReference>
<dbReference type="AlphaFoldDB" id="A0A419W5Y8"/>
<dbReference type="Proteomes" id="UP000283387">
    <property type="component" value="Unassembled WGS sequence"/>
</dbReference>
<keyword evidence="1" id="KW-0378">Hydrolase</keyword>
<dbReference type="RefSeq" id="WP_120272239.1">
    <property type="nucleotide sequence ID" value="NZ_RAPN01000001.1"/>
</dbReference>
<comment type="caution">
    <text evidence="3">The sequence shown here is derived from an EMBL/GenBank/DDBJ whole genome shotgun (WGS) entry which is preliminary data.</text>
</comment>
<evidence type="ECO:0000259" key="2">
    <source>
        <dbReference type="Pfam" id="PF01738"/>
    </source>
</evidence>
<dbReference type="OrthoDB" id="9777975at2"/>
<organism evidence="3 4">
    <name type="scientific">Mangrovibacterium diazotrophicum</name>
    <dbReference type="NCBI Taxonomy" id="1261403"/>
    <lineage>
        <taxon>Bacteria</taxon>
        <taxon>Pseudomonadati</taxon>
        <taxon>Bacteroidota</taxon>
        <taxon>Bacteroidia</taxon>
        <taxon>Marinilabiliales</taxon>
        <taxon>Prolixibacteraceae</taxon>
        <taxon>Mangrovibacterium</taxon>
    </lineage>
</organism>
<feature type="domain" description="Dienelactone hydrolase" evidence="2">
    <location>
        <begin position="168"/>
        <end position="281"/>
    </location>
</feature>
<evidence type="ECO:0000313" key="4">
    <source>
        <dbReference type="Proteomes" id="UP000283387"/>
    </source>
</evidence>
<protein>
    <submittedName>
        <fullName evidence="3">Acetyl esterase/lipase</fullName>
    </submittedName>
</protein>
<dbReference type="InterPro" id="IPR029058">
    <property type="entry name" value="AB_hydrolase_fold"/>
</dbReference>
<dbReference type="EMBL" id="RAPN01000001">
    <property type="protein sequence ID" value="RKD90878.1"/>
    <property type="molecule type" value="Genomic_DNA"/>
</dbReference>
<evidence type="ECO:0000256" key="1">
    <source>
        <dbReference type="ARBA" id="ARBA00022801"/>
    </source>
</evidence>
<name>A0A419W5Y8_9BACT</name>
<dbReference type="PANTHER" id="PTHR48081:SF6">
    <property type="entry name" value="PEPTIDASE S9 PROLYL OLIGOPEPTIDASE CATALYTIC DOMAIN-CONTAINING PROTEIN"/>
    <property type="match status" value="1"/>
</dbReference>
<reference evidence="3 4" key="1">
    <citation type="submission" date="2018-09" db="EMBL/GenBank/DDBJ databases">
        <title>Genomic Encyclopedia of Archaeal and Bacterial Type Strains, Phase II (KMG-II): from individual species to whole genera.</title>
        <authorList>
            <person name="Goeker M."/>
        </authorList>
    </citation>
    <scope>NUCLEOTIDE SEQUENCE [LARGE SCALE GENOMIC DNA]</scope>
    <source>
        <strain evidence="3 4">DSM 27148</strain>
    </source>
</reference>
<dbReference type="Pfam" id="PF01738">
    <property type="entry name" value="DLH"/>
    <property type="match status" value="1"/>
</dbReference>
<dbReference type="PANTHER" id="PTHR48081">
    <property type="entry name" value="AB HYDROLASE SUPERFAMILY PROTEIN C4A8.06C"/>
    <property type="match status" value="1"/>
</dbReference>
<dbReference type="GO" id="GO:0016787">
    <property type="term" value="F:hydrolase activity"/>
    <property type="evidence" value="ECO:0007669"/>
    <property type="project" value="UniProtKB-KW"/>
</dbReference>
<keyword evidence="4" id="KW-1185">Reference proteome</keyword>
<proteinExistence type="predicted"/>
<dbReference type="InterPro" id="IPR002925">
    <property type="entry name" value="Dienelactn_hydro"/>
</dbReference>
<gene>
    <name evidence="3" type="ORF">BC643_1223</name>
</gene>
<dbReference type="Gene3D" id="3.40.50.1820">
    <property type="entry name" value="alpha/beta hydrolase"/>
    <property type="match status" value="1"/>
</dbReference>
<accession>A0A419W5Y8</accession>
<evidence type="ECO:0000313" key="3">
    <source>
        <dbReference type="EMBL" id="RKD90878.1"/>
    </source>
</evidence>